<feature type="transmembrane region" description="Helical" evidence="7">
    <location>
        <begin position="199"/>
        <end position="219"/>
    </location>
</feature>
<evidence type="ECO:0000256" key="5">
    <source>
        <dbReference type="ARBA" id="ARBA00023043"/>
    </source>
</evidence>
<comment type="subcellular location">
    <subcellularLocation>
        <location evidence="1">Membrane</location>
        <topology evidence="1">Multi-pass membrane protein</topology>
    </subcellularLocation>
</comment>
<evidence type="ECO:0000256" key="7">
    <source>
        <dbReference type="SAM" id="Phobius"/>
    </source>
</evidence>
<dbReference type="SMART" id="SM00248">
    <property type="entry name" value="ANK"/>
    <property type="match status" value="3"/>
</dbReference>
<evidence type="ECO:0000256" key="1">
    <source>
        <dbReference type="ARBA" id="ARBA00004141"/>
    </source>
</evidence>
<organism evidence="9 10">
    <name type="scientific">Spinacia oleracea</name>
    <name type="common">Spinach</name>
    <dbReference type="NCBI Taxonomy" id="3562"/>
    <lineage>
        <taxon>Eukaryota</taxon>
        <taxon>Viridiplantae</taxon>
        <taxon>Streptophyta</taxon>
        <taxon>Embryophyta</taxon>
        <taxon>Tracheophyta</taxon>
        <taxon>Spermatophyta</taxon>
        <taxon>Magnoliopsida</taxon>
        <taxon>eudicotyledons</taxon>
        <taxon>Gunneridae</taxon>
        <taxon>Pentapetalae</taxon>
        <taxon>Caryophyllales</taxon>
        <taxon>Chenopodiaceae</taxon>
        <taxon>Chenopodioideae</taxon>
        <taxon>Anserineae</taxon>
        <taxon>Spinacia</taxon>
    </lineage>
</organism>
<keyword evidence="2 7" id="KW-0812">Transmembrane</keyword>
<keyword evidence="3" id="KW-0677">Repeat</keyword>
<evidence type="ECO:0000313" key="9">
    <source>
        <dbReference type="Proteomes" id="UP000813463"/>
    </source>
</evidence>
<dbReference type="InterPro" id="IPR026961">
    <property type="entry name" value="PGG_dom"/>
</dbReference>
<evidence type="ECO:0000256" key="2">
    <source>
        <dbReference type="ARBA" id="ARBA00022692"/>
    </source>
</evidence>
<keyword evidence="4 7" id="KW-1133">Transmembrane helix</keyword>
<feature type="domain" description="PGG" evidence="8">
    <location>
        <begin position="190"/>
        <end position="300"/>
    </location>
</feature>
<feature type="transmembrane region" description="Helical" evidence="7">
    <location>
        <begin position="280"/>
        <end position="301"/>
    </location>
</feature>
<evidence type="ECO:0000256" key="6">
    <source>
        <dbReference type="ARBA" id="ARBA00023136"/>
    </source>
</evidence>
<dbReference type="InterPro" id="IPR002110">
    <property type="entry name" value="Ankyrin_rpt"/>
</dbReference>
<dbReference type="SUPFAM" id="SSF48403">
    <property type="entry name" value="Ankyrin repeat"/>
    <property type="match status" value="1"/>
</dbReference>
<dbReference type="RefSeq" id="XP_056694564.1">
    <property type="nucleotide sequence ID" value="XM_056838586.1"/>
</dbReference>
<dbReference type="Proteomes" id="UP000813463">
    <property type="component" value="Chromosome 1"/>
</dbReference>
<keyword evidence="9" id="KW-1185">Reference proteome</keyword>
<feature type="transmembrane region" description="Helical" evidence="7">
    <location>
        <begin position="307"/>
        <end position="326"/>
    </location>
</feature>
<sequence>MRKKRLVNHRHYTFKTTRGEHPLHIAILRSNWYAIKKLIACRPDCIEIVDDHGQNAVHYAAKWGCLVKTETLVEKKGRFDVLLNDKDADGNTPLHLFAAALPTSSHVCVIRLPIFTRLNNSFLNLKAFNKQNLTVGDILASKIPTIHPDSNNIQQVRSWMAPRGKRINKYEREVDVEKGNSNVESKLVTLRKEAQGHSLVATLIATVSFAAGFTVPGGFNQNNGENIGMAVLKSKAAFKVFLISDAIAFTCSAVAILCYFSLVSTESTWTTEAHSFTARILNIISLGALMLAFTTGVSVVVSQSPHLVFALWAIFMVFLFYYTSLVTRTLRAVRDYCARCSVRNRHTFE</sequence>
<keyword evidence="6 7" id="KW-0472">Membrane</keyword>
<reference evidence="9" key="1">
    <citation type="journal article" date="2021" name="Nat. Commun.">
        <title>Genomic analyses provide insights into spinach domestication and the genetic basis of agronomic traits.</title>
        <authorList>
            <person name="Cai X."/>
            <person name="Sun X."/>
            <person name="Xu C."/>
            <person name="Sun H."/>
            <person name="Wang X."/>
            <person name="Ge C."/>
            <person name="Zhang Z."/>
            <person name="Wang Q."/>
            <person name="Fei Z."/>
            <person name="Jiao C."/>
            <person name="Wang Q."/>
        </authorList>
    </citation>
    <scope>NUCLEOTIDE SEQUENCE [LARGE SCALE GENOMIC DNA]</scope>
    <source>
        <strain evidence="9">cv. Varoflay</strain>
    </source>
</reference>
<protein>
    <submittedName>
        <fullName evidence="10">Protein ACCELERATED CELL DEATH 6-like</fullName>
    </submittedName>
</protein>
<keyword evidence="5" id="KW-0040">ANK repeat</keyword>
<evidence type="ECO:0000313" key="10">
    <source>
        <dbReference type="RefSeq" id="XP_056694564.1"/>
    </source>
</evidence>
<dbReference type="Gene3D" id="1.25.40.20">
    <property type="entry name" value="Ankyrin repeat-containing domain"/>
    <property type="match status" value="1"/>
</dbReference>
<dbReference type="PANTHER" id="PTHR24186">
    <property type="entry name" value="PROTEIN PHOSPHATASE 1 REGULATORY SUBUNIT"/>
    <property type="match status" value="1"/>
</dbReference>
<accession>A0ABM3RG26</accession>
<evidence type="ECO:0000259" key="8">
    <source>
        <dbReference type="Pfam" id="PF13962"/>
    </source>
</evidence>
<dbReference type="Pfam" id="PF13962">
    <property type="entry name" value="PGG"/>
    <property type="match status" value="1"/>
</dbReference>
<proteinExistence type="predicted"/>
<gene>
    <name evidence="10" type="primary">LOC110780387</name>
</gene>
<reference evidence="10" key="2">
    <citation type="submission" date="2025-08" db="UniProtKB">
        <authorList>
            <consortium name="RefSeq"/>
        </authorList>
    </citation>
    <scope>IDENTIFICATION</scope>
    <source>
        <tissue evidence="10">Leaf</tissue>
    </source>
</reference>
<dbReference type="GeneID" id="110780387"/>
<dbReference type="InterPro" id="IPR036770">
    <property type="entry name" value="Ankyrin_rpt-contain_sf"/>
</dbReference>
<name>A0ABM3RG26_SPIOL</name>
<evidence type="ECO:0000256" key="4">
    <source>
        <dbReference type="ARBA" id="ARBA00022989"/>
    </source>
</evidence>
<dbReference type="PANTHER" id="PTHR24186:SF50">
    <property type="entry name" value="ANKYRIN REPEAT-CONTAINING PROTEIN ITN1-LIKE ISOFORM X1"/>
    <property type="match status" value="1"/>
</dbReference>
<evidence type="ECO:0000256" key="3">
    <source>
        <dbReference type="ARBA" id="ARBA00022737"/>
    </source>
</evidence>
<feature type="transmembrane region" description="Helical" evidence="7">
    <location>
        <begin position="239"/>
        <end position="260"/>
    </location>
</feature>